<evidence type="ECO:0000259" key="9">
    <source>
        <dbReference type="Pfam" id="PF21238"/>
    </source>
</evidence>
<feature type="domain" description="Pus10-like C-terminal" evidence="9">
    <location>
        <begin position="262"/>
        <end position="492"/>
    </location>
</feature>
<evidence type="ECO:0000259" key="8">
    <source>
        <dbReference type="Pfam" id="PF21237"/>
    </source>
</evidence>
<dbReference type="EC" id="5.4.99.25" evidence="2"/>
<dbReference type="Proteomes" id="UP000886998">
    <property type="component" value="Unassembled WGS sequence"/>
</dbReference>
<dbReference type="FunFam" id="3.30.70.2510:FF:000001">
    <property type="entry name" value="tRNA pseudouridine synthase Pus10"/>
    <property type="match status" value="1"/>
</dbReference>
<evidence type="ECO:0000256" key="2">
    <source>
        <dbReference type="ARBA" id="ARBA00012787"/>
    </source>
</evidence>
<evidence type="ECO:0000313" key="11">
    <source>
        <dbReference type="Proteomes" id="UP000886998"/>
    </source>
</evidence>
<dbReference type="PANTHER" id="PTHR21568">
    <property type="entry name" value="TRNA PSEUDOURIDINE SYNTHASE PUS10"/>
    <property type="match status" value="1"/>
</dbReference>
<proteinExistence type="inferred from homology"/>
<dbReference type="Gene3D" id="3.30.70.3190">
    <property type="match status" value="1"/>
</dbReference>
<dbReference type="InterPro" id="IPR048742">
    <property type="entry name" value="Pus10_N_euk"/>
</dbReference>
<dbReference type="Pfam" id="PF21237">
    <property type="entry name" value="Pus10_N_euk"/>
    <property type="match status" value="1"/>
</dbReference>
<keyword evidence="11" id="KW-1185">Reference proteome</keyword>
<reference evidence="10" key="1">
    <citation type="submission" date="2020-08" db="EMBL/GenBank/DDBJ databases">
        <title>Multicomponent nature underlies the extraordinary mechanical properties of spider dragline silk.</title>
        <authorList>
            <person name="Kono N."/>
            <person name="Nakamura H."/>
            <person name="Mori M."/>
            <person name="Yoshida Y."/>
            <person name="Ohtoshi R."/>
            <person name="Malay A.D."/>
            <person name="Moran D.A.P."/>
            <person name="Tomita M."/>
            <person name="Numata K."/>
            <person name="Arakawa K."/>
        </authorList>
    </citation>
    <scope>NUCLEOTIDE SEQUENCE</scope>
</reference>
<dbReference type="NCBIfam" id="TIGR01213">
    <property type="entry name" value="pseudo_Pus10arc"/>
    <property type="match status" value="1"/>
</dbReference>
<gene>
    <name evidence="10" type="primary">pus10</name>
    <name evidence="10" type="ORF">TNIN_449221</name>
</gene>
<dbReference type="InterPro" id="IPR048741">
    <property type="entry name" value="Pus10-like_C"/>
</dbReference>
<accession>A0A8X6MEH7</accession>
<name>A0A8X6MEH7_9ARAC</name>
<comment type="caution">
    <text evidence="10">The sequence shown here is derived from an EMBL/GenBank/DDBJ whole genome shotgun (WGS) entry which is preliminary data.</text>
</comment>
<feature type="domain" description="Pus10 N-terminal eukaryotes" evidence="8">
    <location>
        <begin position="81"/>
        <end position="256"/>
    </location>
</feature>
<dbReference type="Gene3D" id="3.30.70.2510">
    <property type="match status" value="1"/>
</dbReference>
<evidence type="ECO:0000256" key="7">
    <source>
        <dbReference type="ARBA" id="ARBA00083669"/>
    </source>
</evidence>
<dbReference type="Pfam" id="PF21238">
    <property type="entry name" value="Pus10_C"/>
    <property type="match status" value="1"/>
</dbReference>
<evidence type="ECO:0000256" key="1">
    <source>
        <dbReference type="ARBA" id="ARBA00009652"/>
    </source>
</evidence>
<comment type="similarity">
    <text evidence="1">Belongs to the pseudouridine synthase Pus10 family.</text>
</comment>
<dbReference type="GO" id="GO:0031119">
    <property type="term" value="P:tRNA pseudouridine synthesis"/>
    <property type="evidence" value="ECO:0007669"/>
    <property type="project" value="UniProtKB-ARBA"/>
</dbReference>
<dbReference type="SUPFAM" id="SSF55120">
    <property type="entry name" value="Pseudouridine synthase"/>
    <property type="match status" value="1"/>
</dbReference>
<keyword evidence="3" id="KW-0819">tRNA processing</keyword>
<organism evidence="10 11">
    <name type="scientific">Trichonephila inaurata madagascariensis</name>
    <dbReference type="NCBI Taxonomy" id="2747483"/>
    <lineage>
        <taxon>Eukaryota</taxon>
        <taxon>Metazoa</taxon>
        <taxon>Ecdysozoa</taxon>
        <taxon>Arthropoda</taxon>
        <taxon>Chelicerata</taxon>
        <taxon>Arachnida</taxon>
        <taxon>Araneae</taxon>
        <taxon>Araneomorphae</taxon>
        <taxon>Entelegynae</taxon>
        <taxon>Araneoidea</taxon>
        <taxon>Nephilidae</taxon>
        <taxon>Trichonephila</taxon>
        <taxon>Trichonephila inaurata</taxon>
    </lineage>
</organism>
<dbReference type="AlphaFoldDB" id="A0A8X6MEH7"/>
<protein>
    <recommendedName>
        <fullName evidence="2">tRNA pseudouridine(55) synthase</fullName>
        <ecNumber evidence="2">5.4.99.25</ecNumber>
    </recommendedName>
    <alternativeName>
        <fullName evidence="7">tRNA pseudouridine 55 synthase</fullName>
    </alternativeName>
    <alternativeName>
        <fullName evidence="5">tRNA pseudouridylate synthase</fullName>
    </alternativeName>
    <alternativeName>
        <fullName evidence="6">tRNA-uridine isomerase</fullName>
    </alternativeName>
</protein>
<sequence>MDKSILKQVKEILESACVCKRCILRFFCVKEYTSYISKTDVEKSIKLLVDEQSDDADQTQISQEDSSNDCPSAKRFSPNPCPSCLGILQGVCDEMPSKLDDAVVKSQHKFKDFILQVSLPVVVDLRDRLFLLYLEEKLGDSYSFDEEEIPSVKEICKWVIGSQYGRLTKSDFTPDSDFQILISSVYPETIKECAVLFKNCPGAFPKARRRKVKEEEIYTKTAVLHAMEALSTDMKKMYSLPPLPPDKCCTFDTIKCNHSPLYLGGRYNKYSRELSQTPWILDGKRIMDSSVNELITDIVQKRILADKIIFSASGREDVDVKMLGNGRPFVLELLNPRCLEWSDETIKAIEDEINKNSDIIAVRDLQVISKMDTSLLKEGEEKKRKNYIALCLVKKVLSPEDLKILQNLKDLKLEQKTPIRVLHRRTLATRERLIHSMEAKIVSDHLLQLKIETQAGTYVKEFVHGDFGRTTPNLGTLLNTTADILELDVENIHLEWPPKPNSNKNNKES</sequence>
<dbReference type="InterPro" id="IPR039894">
    <property type="entry name" value="Pus10-like"/>
</dbReference>
<dbReference type="GO" id="GO:0160148">
    <property type="term" value="F:tRNA pseudouridine(55) synthase activity"/>
    <property type="evidence" value="ECO:0007669"/>
    <property type="project" value="UniProtKB-EC"/>
</dbReference>
<dbReference type="FunFam" id="3.30.70.3190:FF:000001">
    <property type="entry name" value="tRNA pseudouridine synthase Pus10"/>
    <property type="match status" value="1"/>
</dbReference>
<dbReference type="InterPro" id="IPR020103">
    <property type="entry name" value="PsdUridine_synth_cat_dom_sf"/>
</dbReference>
<keyword evidence="4" id="KW-0413">Isomerase</keyword>
<dbReference type="GO" id="GO:0003723">
    <property type="term" value="F:RNA binding"/>
    <property type="evidence" value="ECO:0007669"/>
    <property type="project" value="InterPro"/>
</dbReference>
<evidence type="ECO:0000313" key="10">
    <source>
        <dbReference type="EMBL" id="GFS46248.1"/>
    </source>
</evidence>
<dbReference type="PANTHER" id="PTHR21568:SF0">
    <property type="entry name" value="TRNA PSEUDOURIDINE SYNTHASE PUS10"/>
    <property type="match status" value="1"/>
</dbReference>
<evidence type="ECO:0000256" key="6">
    <source>
        <dbReference type="ARBA" id="ARBA00079393"/>
    </source>
</evidence>
<dbReference type="OrthoDB" id="271937at2759"/>
<evidence type="ECO:0000256" key="4">
    <source>
        <dbReference type="ARBA" id="ARBA00023235"/>
    </source>
</evidence>
<dbReference type="EMBL" id="BMAV01025971">
    <property type="protein sequence ID" value="GFS46248.1"/>
    <property type="molecule type" value="Genomic_DNA"/>
</dbReference>
<evidence type="ECO:0000256" key="5">
    <source>
        <dbReference type="ARBA" id="ARBA00075270"/>
    </source>
</evidence>
<evidence type="ECO:0000256" key="3">
    <source>
        <dbReference type="ARBA" id="ARBA00022694"/>
    </source>
</evidence>